<feature type="region of interest" description="Disordered" evidence="3">
    <location>
        <begin position="209"/>
        <end position="229"/>
    </location>
</feature>
<organism evidence="4 5">
    <name type="scientific">Marasmius tenuissimus</name>
    <dbReference type="NCBI Taxonomy" id="585030"/>
    <lineage>
        <taxon>Eukaryota</taxon>
        <taxon>Fungi</taxon>
        <taxon>Dikarya</taxon>
        <taxon>Basidiomycota</taxon>
        <taxon>Agaricomycotina</taxon>
        <taxon>Agaricomycetes</taxon>
        <taxon>Agaricomycetidae</taxon>
        <taxon>Agaricales</taxon>
        <taxon>Marasmiineae</taxon>
        <taxon>Marasmiaceae</taxon>
        <taxon>Marasmius</taxon>
    </lineage>
</organism>
<evidence type="ECO:0000256" key="2">
    <source>
        <dbReference type="ARBA" id="ARBA00023134"/>
    </source>
</evidence>
<reference evidence="4 5" key="1">
    <citation type="submission" date="2024-05" db="EMBL/GenBank/DDBJ databases">
        <title>A draft genome resource for the thread blight pathogen Marasmius tenuissimus strain MS-2.</title>
        <authorList>
            <person name="Yulfo-Soto G.E."/>
            <person name="Baruah I.K."/>
            <person name="Amoako-Attah I."/>
            <person name="Bukari Y."/>
            <person name="Meinhardt L.W."/>
            <person name="Bailey B.A."/>
            <person name="Cohen S.P."/>
        </authorList>
    </citation>
    <scope>NUCLEOTIDE SEQUENCE [LARGE SCALE GENOMIC DNA]</scope>
    <source>
        <strain evidence="4 5">MS-2</strain>
    </source>
</reference>
<gene>
    <name evidence="4" type="ORF">AAF712_005054</name>
</gene>
<feature type="region of interest" description="Disordered" evidence="3">
    <location>
        <begin position="1"/>
        <end position="31"/>
    </location>
</feature>
<keyword evidence="1" id="KW-0547">Nucleotide-binding</keyword>
<evidence type="ECO:0000313" key="4">
    <source>
        <dbReference type="EMBL" id="KAL0067886.1"/>
    </source>
</evidence>
<accession>A0ABR3A1Y0</accession>
<proteinExistence type="predicted"/>
<evidence type="ECO:0000256" key="1">
    <source>
        <dbReference type="ARBA" id="ARBA00022741"/>
    </source>
</evidence>
<name>A0ABR3A1Y0_9AGAR</name>
<evidence type="ECO:0000313" key="5">
    <source>
        <dbReference type="Proteomes" id="UP001437256"/>
    </source>
</evidence>
<dbReference type="SUPFAM" id="SSF47895">
    <property type="entry name" value="Transducin (alpha subunit), insertion domain"/>
    <property type="match status" value="1"/>
</dbReference>
<keyword evidence="5" id="KW-1185">Reference proteome</keyword>
<feature type="region of interest" description="Disordered" evidence="3">
    <location>
        <begin position="128"/>
        <end position="150"/>
    </location>
</feature>
<dbReference type="EMBL" id="JBBXMP010000022">
    <property type="protein sequence ID" value="KAL0067886.1"/>
    <property type="molecule type" value="Genomic_DNA"/>
</dbReference>
<dbReference type="Pfam" id="PF00503">
    <property type="entry name" value="G-alpha"/>
    <property type="match status" value="1"/>
</dbReference>
<dbReference type="InterPro" id="IPR011025">
    <property type="entry name" value="GproteinA_insert"/>
</dbReference>
<protein>
    <submittedName>
        <fullName evidence="4">Uncharacterized protein</fullName>
    </submittedName>
</protein>
<comment type="caution">
    <text evidence="4">The sequence shown here is derived from an EMBL/GenBank/DDBJ whole genome shotgun (WGS) entry which is preliminary data.</text>
</comment>
<dbReference type="InterPro" id="IPR001019">
    <property type="entry name" value="Gprotein_alpha_su"/>
</dbReference>
<evidence type="ECO:0000256" key="3">
    <source>
        <dbReference type="SAM" id="MobiDB-lite"/>
    </source>
</evidence>
<keyword evidence="2" id="KW-0342">GTP-binding</keyword>
<dbReference type="Gene3D" id="1.10.400.10">
    <property type="entry name" value="GI Alpha 1, domain 2-like"/>
    <property type="match status" value="1"/>
</dbReference>
<sequence>MPMRTPSLYSQDDPITEALKPPPSETEAQKQIRLQEEAEAKRISEQIDEDLRQEREILRRKRGEVKAESGKSTLQKQFQLMYRPHSLDQERVSWKTVIFFNVVRSIKHILTTLDSWNDALEDSELETKFGVPGSSSQAGMSPRSASPYRAMSPVSSNSSISSLRIRLLPLVAMDPALADRLSGGVTVSGSGKGNVFVRTGWQSRTFDSALGRKRQQSHENGKAPEPAQDALTLDVNRMLEATQEDIKELWAHPTVRNLINHRRLKLDEWSEL</sequence>
<dbReference type="Proteomes" id="UP001437256">
    <property type="component" value="Unassembled WGS sequence"/>
</dbReference>